<dbReference type="AlphaFoldDB" id="A0A6B0GT42"/>
<comment type="catalytic activity">
    <reaction evidence="8">
        <text>an all-trans-polyprenyl diphosphate + 1,4-dihydroxy-2-naphthoate + H(+) = a 2-demethylmenaquinol + CO2 + diphosphate</text>
        <dbReference type="Rhea" id="RHEA:26478"/>
        <dbReference type="Rhea" id="RHEA-COMP:9563"/>
        <dbReference type="Rhea" id="RHEA-COMP:9564"/>
        <dbReference type="ChEBI" id="CHEBI:11173"/>
        <dbReference type="ChEBI" id="CHEBI:15378"/>
        <dbReference type="ChEBI" id="CHEBI:16526"/>
        <dbReference type="ChEBI" id="CHEBI:33019"/>
        <dbReference type="ChEBI" id="CHEBI:55437"/>
        <dbReference type="ChEBI" id="CHEBI:58914"/>
        <dbReference type="EC" id="2.5.1.74"/>
    </reaction>
</comment>
<dbReference type="InterPro" id="IPR000537">
    <property type="entry name" value="UbiA_prenyltransferase"/>
</dbReference>
<dbReference type="PIRSF" id="PIRSF005355">
    <property type="entry name" value="UBIAD1"/>
    <property type="match status" value="1"/>
</dbReference>
<comment type="similarity">
    <text evidence="8">Belongs to the MenA family. Type 1 subfamily.</text>
</comment>
<organism evidence="9 10">
    <name type="scientific">Halomarina oriensis</name>
    <dbReference type="NCBI Taxonomy" id="671145"/>
    <lineage>
        <taxon>Archaea</taxon>
        <taxon>Methanobacteriati</taxon>
        <taxon>Methanobacteriota</taxon>
        <taxon>Stenosarchaea group</taxon>
        <taxon>Halobacteria</taxon>
        <taxon>Halobacteriales</taxon>
        <taxon>Natronomonadaceae</taxon>
        <taxon>Halomarina</taxon>
    </lineage>
</organism>
<dbReference type="Gene3D" id="1.10.357.140">
    <property type="entry name" value="UbiA prenyltransferase"/>
    <property type="match status" value="1"/>
</dbReference>
<reference evidence="9 10" key="1">
    <citation type="submission" date="2019-12" db="EMBL/GenBank/DDBJ databases">
        <title>Halocatena pleomorpha gen. nov. sp. nov., an extremely halophilic archaeon of family Halobacteriaceae isolated from saltpan soil.</title>
        <authorList>
            <person name="Pal Y."/>
            <person name="Verma A."/>
            <person name="Krishnamurthi S."/>
            <person name="Kumar P."/>
        </authorList>
    </citation>
    <scope>NUCLEOTIDE SEQUENCE [LARGE SCALE GENOMIC DNA]</scope>
    <source>
        <strain evidence="9 10">JCM 16495</strain>
    </source>
</reference>
<proteinExistence type="inferred from homology"/>
<dbReference type="GO" id="GO:0009234">
    <property type="term" value="P:menaquinone biosynthetic process"/>
    <property type="evidence" value="ECO:0007669"/>
    <property type="project" value="UniProtKB-UniRule"/>
</dbReference>
<keyword evidence="2 8" id="KW-0474">Menaquinone biosynthesis</keyword>
<dbReference type="EMBL" id="WSZK01000042">
    <property type="protein sequence ID" value="MWG36839.1"/>
    <property type="molecule type" value="Genomic_DNA"/>
</dbReference>
<dbReference type="Proteomes" id="UP000451471">
    <property type="component" value="Unassembled WGS sequence"/>
</dbReference>
<dbReference type="HAMAP" id="MF_01937">
    <property type="entry name" value="MenA_1"/>
    <property type="match status" value="1"/>
</dbReference>
<feature type="transmembrane region" description="Helical" evidence="8">
    <location>
        <begin position="192"/>
        <end position="214"/>
    </location>
</feature>
<dbReference type="InterPro" id="IPR026046">
    <property type="entry name" value="UBIAD1"/>
</dbReference>
<feature type="transmembrane region" description="Helical" evidence="8">
    <location>
        <begin position="99"/>
        <end position="116"/>
    </location>
</feature>
<feature type="transmembrane region" description="Helical" evidence="8">
    <location>
        <begin position="122"/>
        <end position="139"/>
    </location>
</feature>
<feature type="transmembrane region" description="Helical" evidence="8">
    <location>
        <begin position="29"/>
        <end position="57"/>
    </location>
</feature>
<dbReference type="UniPathway" id="UPA00079">
    <property type="reaction ID" value="UER00168"/>
</dbReference>
<evidence type="ECO:0000256" key="8">
    <source>
        <dbReference type="HAMAP-Rule" id="MF_01937"/>
    </source>
</evidence>
<feature type="transmembrane region" description="Helical" evidence="8">
    <location>
        <begin position="151"/>
        <end position="172"/>
    </location>
</feature>
<dbReference type="RefSeq" id="WP_158206486.1">
    <property type="nucleotide sequence ID" value="NZ_WSZK01000042.1"/>
</dbReference>
<dbReference type="InterPro" id="IPR004657">
    <property type="entry name" value="MenA"/>
</dbReference>
<evidence type="ECO:0000256" key="5">
    <source>
        <dbReference type="ARBA" id="ARBA00022692"/>
    </source>
</evidence>
<dbReference type="OrthoDB" id="203724at2157"/>
<keyword evidence="5 8" id="KW-0812">Transmembrane</keyword>
<comment type="caution">
    <text evidence="9">The sequence shown here is derived from an EMBL/GenBank/DDBJ whole genome shotgun (WGS) entry which is preliminary data.</text>
</comment>
<dbReference type="Pfam" id="PF01040">
    <property type="entry name" value="UbiA"/>
    <property type="match status" value="1"/>
</dbReference>
<keyword evidence="10" id="KW-1185">Reference proteome</keyword>
<dbReference type="CDD" id="cd13962">
    <property type="entry name" value="PT_UbiA_UBIAD1"/>
    <property type="match status" value="1"/>
</dbReference>
<keyword evidence="6 8" id="KW-1133">Transmembrane helix</keyword>
<protein>
    <recommendedName>
        <fullName evidence="8">1,4-dihydroxy-2-naphthoate octaprenyltransferase</fullName>
        <shortName evidence="8">DHNA-octaprenyltransferase</shortName>
        <ecNumber evidence="8">2.5.1.74</ecNumber>
    </recommendedName>
</protein>
<comment type="subcellular location">
    <subcellularLocation>
        <location evidence="1 8">Cell membrane</location>
        <topology evidence="1 8">Multi-pass membrane protein</topology>
    </subcellularLocation>
</comment>
<name>A0A6B0GT42_9EURY</name>
<evidence type="ECO:0000256" key="7">
    <source>
        <dbReference type="ARBA" id="ARBA00023136"/>
    </source>
</evidence>
<sequence length="325" mass="33329">MAETESVSRTRAWLMAARPQTLPAGAAPVVVGAGVAVHAGVFSALPAFAALVGALLLQVGTNFANDYYDAVNGADTEDREGFTRVTAGGLIDAAAVKRAMYLTYAVAVVLGTYLVYVGGLPIVVVGLTSVAAGILYTGGPYPYGYRGLGDLFVFVYFGLVAVTGTYYVQAAATEFGSVLLDSPLALLPPEGTVTLAAVVASLPAAGLSTCILVVNNARDRETDAATGKRTLAVVFGYEFSRAEFLVMVGMAYVVPVVFALTGYSPLVLLPLLTLPVAASLTRTVLTETTGEALNPALETTGKLLAAHSVLFAAGLVVPDALGVGL</sequence>
<dbReference type="GO" id="GO:0005886">
    <property type="term" value="C:plasma membrane"/>
    <property type="evidence" value="ECO:0007669"/>
    <property type="project" value="UniProtKB-SubCell"/>
</dbReference>
<keyword evidence="7 8" id="KW-0472">Membrane</keyword>
<dbReference type="PANTHER" id="PTHR13929:SF0">
    <property type="entry name" value="UBIA PRENYLTRANSFERASE DOMAIN-CONTAINING PROTEIN 1"/>
    <property type="match status" value="1"/>
</dbReference>
<feature type="transmembrane region" description="Helical" evidence="8">
    <location>
        <begin position="244"/>
        <end position="266"/>
    </location>
</feature>
<comment type="pathway">
    <text evidence="8">Quinol/quinone metabolism; menaquinone biosynthesis; menaquinol from 1,4-dihydroxy-2-naphthoate: step 1/2.</text>
</comment>
<dbReference type="InterPro" id="IPR044878">
    <property type="entry name" value="UbiA_sf"/>
</dbReference>
<keyword evidence="3 8" id="KW-1003">Cell membrane</keyword>
<evidence type="ECO:0000313" key="9">
    <source>
        <dbReference type="EMBL" id="MWG36839.1"/>
    </source>
</evidence>
<keyword evidence="4 8" id="KW-0808">Transferase</keyword>
<evidence type="ECO:0000313" key="10">
    <source>
        <dbReference type="Proteomes" id="UP000451471"/>
    </source>
</evidence>
<dbReference type="GO" id="GO:0042371">
    <property type="term" value="P:vitamin K biosynthetic process"/>
    <property type="evidence" value="ECO:0007669"/>
    <property type="project" value="TreeGrafter"/>
</dbReference>
<evidence type="ECO:0000256" key="6">
    <source>
        <dbReference type="ARBA" id="ARBA00022989"/>
    </source>
</evidence>
<dbReference type="PANTHER" id="PTHR13929">
    <property type="entry name" value="1,4-DIHYDROXY-2-NAPHTHOATE OCTAPRENYLTRANSFERASE"/>
    <property type="match status" value="1"/>
</dbReference>
<evidence type="ECO:0000256" key="3">
    <source>
        <dbReference type="ARBA" id="ARBA00022475"/>
    </source>
</evidence>
<dbReference type="NCBIfam" id="TIGR00751">
    <property type="entry name" value="menA"/>
    <property type="match status" value="1"/>
</dbReference>
<dbReference type="NCBIfam" id="NF004751">
    <property type="entry name" value="PRK06080.1-3"/>
    <property type="match status" value="1"/>
</dbReference>
<accession>A0A6B0GT42</accession>
<dbReference type="EC" id="2.5.1.74" evidence="8"/>
<evidence type="ECO:0000256" key="2">
    <source>
        <dbReference type="ARBA" id="ARBA00022428"/>
    </source>
</evidence>
<evidence type="ECO:0000256" key="4">
    <source>
        <dbReference type="ARBA" id="ARBA00022679"/>
    </source>
</evidence>
<gene>
    <name evidence="8" type="primary">menA</name>
    <name evidence="9" type="ORF">GQS65_20525</name>
</gene>
<comment type="function">
    <text evidence="8">Conversion of 1,4-dihydroxy-2-naphthoate (DHNA) to demethylmenaquinone (DMK).</text>
</comment>
<dbReference type="GO" id="GO:0046428">
    <property type="term" value="F:1,4-dihydroxy-2-naphthoate polyprenyltransferase activity"/>
    <property type="evidence" value="ECO:0007669"/>
    <property type="project" value="UniProtKB-UniRule"/>
</dbReference>
<evidence type="ECO:0000256" key="1">
    <source>
        <dbReference type="ARBA" id="ARBA00004651"/>
    </source>
</evidence>